<sequence>MATTTTAVTISHELRCGQRRRQWTASTPPKKKIRCGKIDGGKGQLSLKVEEAC</sequence>
<dbReference type="EMBL" id="LK032677">
    <property type="protein sequence ID" value="CDY46592.1"/>
    <property type="molecule type" value="Genomic_DNA"/>
</dbReference>
<gene>
    <name evidence="1" type="primary">BnaCnng14140D</name>
    <name evidence="1" type="ORF">GSBRNA2T00085846001</name>
</gene>
<dbReference type="Proteomes" id="UP000028999">
    <property type="component" value="Unassembled WGS sequence"/>
</dbReference>
<evidence type="ECO:0000313" key="1">
    <source>
        <dbReference type="EMBL" id="CDY46592.1"/>
    </source>
</evidence>
<name>A0A078I942_BRANA</name>
<proteinExistence type="predicted"/>
<organism evidence="1 2">
    <name type="scientific">Brassica napus</name>
    <name type="common">Rape</name>
    <dbReference type="NCBI Taxonomy" id="3708"/>
    <lineage>
        <taxon>Eukaryota</taxon>
        <taxon>Viridiplantae</taxon>
        <taxon>Streptophyta</taxon>
        <taxon>Embryophyta</taxon>
        <taxon>Tracheophyta</taxon>
        <taxon>Spermatophyta</taxon>
        <taxon>Magnoliopsida</taxon>
        <taxon>eudicotyledons</taxon>
        <taxon>Gunneridae</taxon>
        <taxon>Pentapetalae</taxon>
        <taxon>rosids</taxon>
        <taxon>malvids</taxon>
        <taxon>Brassicales</taxon>
        <taxon>Brassicaceae</taxon>
        <taxon>Brassiceae</taxon>
        <taxon>Brassica</taxon>
    </lineage>
</organism>
<dbReference type="PaxDb" id="3708-A0A078I942"/>
<accession>A0A078I942</accession>
<dbReference type="AlphaFoldDB" id="A0A078I942"/>
<dbReference type="Gramene" id="CDY46592">
    <property type="protein sequence ID" value="CDY46592"/>
    <property type="gene ID" value="GSBRNA2T00085846001"/>
</dbReference>
<keyword evidence="2" id="KW-1185">Reference proteome</keyword>
<reference evidence="1 2" key="1">
    <citation type="journal article" date="2014" name="Science">
        <title>Plant genetics. Early allopolyploid evolution in the post-Neolithic Brassica napus oilseed genome.</title>
        <authorList>
            <person name="Chalhoub B."/>
            <person name="Denoeud F."/>
            <person name="Liu S."/>
            <person name="Parkin I.A."/>
            <person name="Tang H."/>
            <person name="Wang X."/>
            <person name="Chiquet J."/>
            <person name="Belcram H."/>
            <person name="Tong C."/>
            <person name="Samans B."/>
            <person name="Correa M."/>
            <person name="Da Silva C."/>
            <person name="Just J."/>
            <person name="Falentin C."/>
            <person name="Koh C.S."/>
            <person name="Le Clainche I."/>
            <person name="Bernard M."/>
            <person name="Bento P."/>
            <person name="Noel B."/>
            <person name="Labadie K."/>
            <person name="Alberti A."/>
            <person name="Charles M."/>
            <person name="Arnaud D."/>
            <person name="Guo H."/>
            <person name="Daviaud C."/>
            <person name="Alamery S."/>
            <person name="Jabbari K."/>
            <person name="Zhao M."/>
            <person name="Edger P.P."/>
            <person name="Chelaifa H."/>
            <person name="Tack D."/>
            <person name="Lassalle G."/>
            <person name="Mestiri I."/>
            <person name="Schnel N."/>
            <person name="Le Paslier M.C."/>
            <person name="Fan G."/>
            <person name="Renault V."/>
            <person name="Bayer P.E."/>
            <person name="Golicz A.A."/>
            <person name="Manoli S."/>
            <person name="Lee T.H."/>
            <person name="Thi V.H."/>
            <person name="Chalabi S."/>
            <person name="Hu Q."/>
            <person name="Fan C."/>
            <person name="Tollenaere R."/>
            <person name="Lu Y."/>
            <person name="Battail C."/>
            <person name="Shen J."/>
            <person name="Sidebottom C.H."/>
            <person name="Wang X."/>
            <person name="Canaguier A."/>
            <person name="Chauveau A."/>
            <person name="Berard A."/>
            <person name="Deniot G."/>
            <person name="Guan M."/>
            <person name="Liu Z."/>
            <person name="Sun F."/>
            <person name="Lim Y.P."/>
            <person name="Lyons E."/>
            <person name="Town C.D."/>
            <person name="Bancroft I."/>
            <person name="Wang X."/>
            <person name="Meng J."/>
            <person name="Ma J."/>
            <person name="Pires J.C."/>
            <person name="King G.J."/>
            <person name="Brunel D."/>
            <person name="Delourme R."/>
            <person name="Renard M."/>
            <person name="Aury J.M."/>
            <person name="Adams K.L."/>
            <person name="Batley J."/>
            <person name="Snowdon R.J."/>
            <person name="Tost J."/>
            <person name="Edwards D."/>
            <person name="Zhou Y."/>
            <person name="Hua W."/>
            <person name="Sharpe A.G."/>
            <person name="Paterson A.H."/>
            <person name="Guan C."/>
            <person name="Wincker P."/>
        </authorList>
    </citation>
    <scope>NUCLEOTIDE SEQUENCE [LARGE SCALE GENOMIC DNA]</scope>
    <source>
        <strain evidence="2">cv. Darmor-bzh</strain>
    </source>
</reference>
<evidence type="ECO:0000313" key="2">
    <source>
        <dbReference type="Proteomes" id="UP000028999"/>
    </source>
</evidence>
<protein>
    <submittedName>
        <fullName evidence="1">BnaCnng14140D protein</fullName>
    </submittedName>
</protein>